<reference evidence="13" key="1">
    <citation type="submission" date="2016-11" db="EMBL/GenBank/DDBJ databases">
        <authorList>
            <person name="Varghese N."/>
            <person name="Submissions S."/>
        </authorList>
    </citation>
    <scope>NUCLEOTIDE SEQUENCE [LARGE SCALE GENOMIC DNA]</scope>
    <source>
        <strain evidence="13">DSM 100564</strain>
    </source>
</reference>
<evidence type="ECO:0000256" key="6">
    <source>
        <dbReference type="ARBA" id="ARBA00022692"/>
    </source>
</evidence>
<dbReference type="RefSeq" id="WP_073248631.1">
    <property type="nucleotide sequence ID" value="NZ_FQZQ01000001.1"/>
</dbReference>
<gene>
    <name evidence="12" type="ORF">SAMN05444000_101295</name>
</gene>
<dbReference type="GO" id="GO:0015031">
    <property type="term" value="P:protein transport"/>
    <property type="evidence" value="ECO:0007669"/>
    <property type="project" value="InterPro"/>
</dbReference>
<evidence type="ECO:0000256" key="2">
    <source>
        <dbReference type="ARBA" id="ARBA00009477"/>
    </source>
</evidence>
<keyword evidence="6" id="KW-0812">Transmembrane</keyword>
<dbReference type="Pfam" id="PF25994">
    <property type="entry name" value="HH_AprE"/>
    <property type="match status" value="1"/>
</dbReference>
<dbReference type="InterPro" id="IPR050739">
    <property type="entry name" value="MFP"/>
</dbReference>
<comment type="subcellular location">
    <subcellularLocation>
        <location evidence="1 9">Cell inner membrane</location>
        <topology evidence="1 9">Single-pass membrane protein</topology>
    </subcellularLocation>
</comment>
<dbReference type="InterPro" id="IPR058982">
    <property type="entry name" value="Beta-barrel_AprE"/>
</dbReference>
<keyword evidence="4 9" id="KW-1003">Cell membrane</keyword>
<dbReference type="EMBL" id="FQZQ01000001">
    <property type="protein sequence ID" value="SHI50857.1"/>
    <property type="molecule type" value="Genomic_DNA"/>
</dbReference>
<evidence type="ECO:0000256" key="4">
    <source>
        <dbReference type="ARBA" id="ARBA00022475"/>
    </source>
</evidence>
<dbReference type="OrthoDB" id="9810980at2"/>
<evidence type="ECO:0000259" key="11">
    <source>
        <dbReference type="Pfam" id="PF26002"/>
    </source>
</evidence>
<evidence type="ECO:0000256" key="5">
    <source>
        <dbReference type="ARBA" id="ARBA00022519"/>
    </source>
</evidence>
<dbReference type="PRINTS" id="PR01490">
    <property type="entry name" value="RTXTOXIND"/>
</dbReference>
<keyword evidence="7" id="KW-1133">Transmembrane helix</keyword>
<evidence type="ECO:0000313" key="12">
    <source>
        <dbReference type="EMBL" id="SHI50857.1"/>
    </source>
</evidence>
<dbReference type="SUPFAM" id="SSF111369">
    <property type="entry name" value="HlyD-like secretion proteins"/>
    <property type="match status" value="1"/>
</dbReference>
<dbReference type="GO" id="GO:0005886">
    <property type="term" value="C:plasma membrane"/>
    <property type="evidence" value="ECO:0007669"/>
    <property type="project" value="UniProtKB-SubCell"/>
</dbReference>
<keyword evidence="8" id="KW-0472">Membrane</keyword>
<protein>
    <recommendedName>
        <fullName evidence="9">Membrane fusion protein (MFP) family protein</fullName>
    </recommendedName>
</protein>
<feature type="domain" description="AprE-like beta-barrel" evidence="11">
    <location>
        <begin position="322"/>
        <end position="411"/>
    </location>
</feature>
<evidence type="ECO:0000256" key="8">
    <source>
        <dbReference type="ARBA" id="ARBA00023136"/>
    </source>
</evidence>
<dbReference type="STRING" id="1470563.SAMN05444000_101295"/>
<evidence type="ECO:0000256" key="1">
    <source>
        <dbReference type="ARBA" id="ARBA00004377"/>
    </source>
</evidence>
<evidence type="ECO:0000259" key="10">
    <source>
        <dbReference type="Pfam" id="PF25994"/>
    </source>
</evidence>
<dbReference type="AlphaFoldDB" id="A0A1M6BQ54"/>
<feature type="domain" description="AprE-like long alpha-helical hairpin" evidence="10">
    <location>
        <begin position="91"/>
        <end position="279"/>
    </location>
</feature>
<evidence type="ECO:0000256" key="3">
    <source>
        <dbReference type="ARBA" id="ARBA00022448"/>
    </source>
</evidence>
<name>A0A1M6BQ54_9RHOB</name>
<evidence type="ECO:0000256" key="7">
    <source>
        <dbReference type="ARBA" id="ARBA00022989"/>
    </source>
</evidence>
<keyword evidence="13" id="KW-1185">Reference proteome</keyword>
<dbReference type="Gene3D" id="2.40.50.100">
    <property type="match status" value="1"/>
</dbReference>
<evidence type="ECO:0000313" key="13">
    <source>
        <dbReference type="Proteomes" id="UP000183982"/>
    </source>
</evidence>
<dbReference type="PANTHER" id="PTHR30386:SF17">
    <property type="entry name" value="ALKALINE PROTEASE SECRETION PROTEIN APRE"/>
    <property type="match status" value="1"/>
</dbReference>
<dbReference type="InterPro" id="IPR010129">
    <property type="entry name" value="T1SS_HlyD"/>
</dbReference>
<keyword evidence="5 9" id="KW-0997">Cell inner membrane</keyword>
<sequence>MSNANSKWSARRPLAVGMLTLAVLVIGFGSWASLSKISGAIIAGGQIEVDRNRQVVQHLDGGVVEKIMVDEGDTVKAGQVLIQLDSKLLASNMATTEGQLYELMARRGRFEAERDDADQITFDPELLEVAEIRQSVANSMAGQNRLFQARITSLGNEISQMHKRRTQISDQIRGIEAQQESLTTQLELIISELEDQKSLYDRGLAPASRVLALQREEASLLGEVGELTAGKAQAQGRITELEIKIIKLHSQRREDAITRLRDLQYNEIELREKRRSLAEKLSRLDISSPVSGVVYGLQVFAPRSVIRPAEPVLFVVPQDRPLIIAAQVAIIHIDQIYTGQEVSLRFSALDQRNTPELFGEVINVSPDAFQDDNTGASYYRAEIVLSPGEIDNLPEDVTLIPGMPVEAYLRTSDRTPLAYLVKPLTDFFIKAFREG</sequence>
<evidence type="ECO:0000256" key="9">
    <source>
        <dbReference type="RuleBase" id="RU365093"/>
    </source>
</evidence>
<comment type="similarity">
    <text evidence="2 9">Belongs to the membrane fusion protein (MFP) (TC 8.A.1) family.</text>
</comment>
<proteinExistence type="inferred from homology"/>
<dbReference type="Pfam" id="PF26002">
    <property type="entry name" value="Beta-barrel_AprE"/>
    <property type="match status" value="1"/>
</dbReference>
<dbReference type="Proteomes" id="UP000183982">
    <property type="component" value="Unassembled WGS sequence"/>
</dbReference>
<organism evidence="12 13">
    <name type="scientific">Shimia gijangensis</name>
    <dbReference type="NCBI Taxonomy" id="1470563"/>
    <lineage>
        <taxon>Bacteria</taxon>
        <taxon>Pseudomonadati</taxon>
        <taxon>Pseudomonadota</taxon>
        <taxon>Alphaproteobacteria</taxon>
        <taxon>Rhodobacterales</taxon>
        <taxon>Roseobacteraceae</taxon>
    </lineage>
</organism>
<keyword evidence="3 9" id="KW-0813">Transport</keyword>
<accession>A0A1M6BQ54</accession>
<dbReference type="PANTHER" id="PTHR30386">
    <property type="entry name" value="MEMBRANE FUSION SUBUNIT OF EMRAB-TOLC MULTIDRUG EFFLUX PUMP"/>
    <property type="match status" value="1"/>
</dbReference>
<dbReference type="InterPro" id="IPR058781">
    <property type="entry name" value="HH_AprE-like"/>
</dbReference>
<dbReference type="NCBIfam" id="TIGR01843">
    <property type="entry name" value="type_I_hlyD"/>
    <property type="match status" value="1"/>
</dbReference>
<dbReference type="Gene3D" id="2.40.30.170">
    <property type="match status" value="1"/>
</dbReference>